<sequence>MSFHTDALRIVGEVAVKTIFQLQMIAGAQANVILFFCSISPVLLGHKQRPTHMILTHMAVSNLLVLLSPRIPYTMAAFVLRNPLSSLGCKSVYYIHRVARSTTLCSTCVPSTYQFFTLNPRRVEWTMLRGRAPKLIGPSCCTCWIFSVLLNVYIPVTVTGPLDMKNDTDTQGEWFCSSSSHHTNLVILWSISDVMFVSLLIWSGGSMMLLLHRHQLKMQCIHTPTGYHRCPPEMRAAHTILMIVVTFVISYVLNSIFTLYILVHLNYKLWLQQICHVLASCFPTFSPFLLLLRDPRFPRFCS</sequence>
<keyword evidence="1" id="KW-1185">Reference proteome</keyword>
<organism evidence="1 2">
    <name type="scientific">Camelus bactrianus</name>
    <name type="common">Bactrian camel</name>
    <dbReference type="NCBI Taxonomy" id="9837"/>
    <lineage>
        <taxon>Eukaryota</taxon>
        <taxon>Metazoa</taxon>
        <taxon>Chordata</taxon>
        <taxon>Craniata</taxon>
        <taxon>Vertebrata</taxon>
        <taxon>Euteleostomi</taxon>
        <taxon>Mammalia</taxon>
        <taxon>Eutheria</taxon>
        <taxon>Laurasiatheria</taxon>
        <taxon>Artiodactyla</taxon>
        <taxon>Tylopoda</taxon>
        <taxon>Camelidae</taxon>
        <taxon>Camelus</taxon>
    </lineage>
</organism>
<evidence type="ECO:0000313" key="1">
    <source>
        <dbReference type="Proteomes" id="UP001732780"/>
    </source>
</evidence>
<name>A0AC58QYE0_CAMBA</name>
<dbReference type="RefSeq" id="XP_074227304.1">
    <property type="nucleotide sequence ID" value="XM_074371203.1"/>
</dbReference>
<reference evidence="2" key="1">
    <citation type="submission" date="2025-08" db="UniProtKB">
        <authorList>
            <consortium name="RefSeq"/>
        </authorList>
    </citation>
    <scope>IDENTIFICATION</scope>
    <source>
        <tissue evidence="2">Blood</tissue>
    </source>
</reference>
<gene>
    <name evidence="2" type="primary">LOC141578739</name>
</gene>
<dbReference type="Proteomes" id="UP001732780">
    <property type="component" value="Chromosome 9"/>
</dbReference>
<protein>
    <submittedName>
        <fullName evidence="2">Vomeronasal type-1 receptor 4-like</fullName>
    </submittedName>
</protein>
<accession>A0AC58QYE0</accession>
<evidence type="ECO:0000313" key="2">
    <source>
        <dbReference type="RefSeq" id="XP_074227304.1"/>
    </source>
</evidence>
<proteinExistence type="predicted"/>